<evidence type="ECO:0000313" key="1">
    <source>
        <dbReference type="EMBL" id="GFD38576.1"/>
    </source>
</evidence>
<dbReference type="AlphaFoldDB" id="A0A699VYY0"/>
<gene>
    <name evidence="1" type="ORF">Tci_910545</name>
</gene>
<name>A0A699VYY0_TANCI</name>
<accession>A0A699VYY0</accession>
<feature type="non-terminal residue" evidence="1">
    <location>
        <position position="18"/>
    </location>
</feature>
<proteinExistence type="predicted"/>
<reference evidence="1" key="1">
    <citation type="journal article" date="2019" name="Sci. Rep.">
        <title>Draft genome of Tanacetum cinerariifolium, the natural source of mosquito coil.</title>
        <authorList>
            <person name="Yamashiro T."/>
            <person name="Shiraishi A."/>
            <person name="Satake H."/>
            <person name="Nakayama K."/>
        </authorList>
    </citation>
    <scope>NUCLEOTIDE SEQUENCE</scope>
</reference>
<comment type="caution">
    <text evidence="1">The sequence shown here is derived from an EMBL/GenBank/DDBJ whole genome shotgun (WGS) entry which is preliminary data.</text>
</comment>
<sequence length="18" mass="1951">MISGVFPDWSGLGCARRV</sequence>
<organism evidence="1">
    <name type="scientific">Tanacetum cinerariifolium</name>
    <name type="common">Dalmatian daisy</name>
    <name type="synonym">Chrysanthemum cinerariifolium</name>
    <dbReference type="NCBI Taxonomy" id="118510"/>
    <lineage>
        <taxon>Eukaryota</taxon>
        <taxon>Viridiplantae</taxon>
        <taxon>Streptophyta</taxon>
        <taxon>Embryophyta</taxon>
        <taxon>Tracheophyta</taxon>
        <taxon>Spermatophyta</taxon>
        <taxon>Magnoliopsida</taxon>
        <taxon>eudicotyledons</taxon>
        <taxon>Gunneridae</taxon>
        <taxon>Pentapetalae</taxon>
        <taxon>asterids</taxon>
        <taxon>campanulids</taxon>
        <taxon>Asterales</taxon>
        <taxon>Asteraceae</taxon>
        <taxon>Asteroideae</taxon>
        <taxon>Anthemideae</taxon>
        <taxon>Anthemidinae</taxon>
        <taxon>Tanacetum</taxon>
    </lineage>
</organism>
<protein>
    <submittedName>
        <fullName evidence="1">Uncharacterized protein</fullName>
    </submittedName>
</protein>
<dbReference type="EMBL" id="BKCJ011502599">
    <property type="protein sequence ID" value="GFD38576.1"/>
    <property type="molecule type" value="Genomic_DNA"/>
</dbReference>